<evidence type="ECO:0008006" key="7">
    <source>
        <dbReference type="Google" id="ProtNLM"/>
    </source>
</evidence>
<evidence type="ECO:0000256" key="3">
    <source>
        <dbReference type="SAM" id="Phobius"/>
    </source>
</evidence>
<feature type="chain" id="PRO_5009533284" description="TPM domain-containing protein" evidence="4">
    <location>
        <begin position="22"/>
        <end position="977"/>
    </location>
</feature>
<sequence>MKFSWLVFLMGAFLLPSTALASGPLPAPVLVKGQYVYTIPVDFDPPLVKRAGLEDLNNAVKALHFPYYIVVIQDLPGSGDEAARMHAATDGLAADWTEAGGFDPSLSQVIVLSYNPRKLGLLAGGKFKSELGFERDAHQPYHEIFKRSITGTPKDPKGGIIAMTKAIDDYLFDQTDPTLIAARKEAARAEAERQAAAERAAQAERVMQNARAELSNQIQRLQGLLDQKEDLPEDASSYAELLVKAKEVRSTDEPESMVQFAGSMKPTVDVLDATVTGHKNAEMTLSAQIDRMTTLLAKKDSLPKNVSAYESALKTSKDVLGVSHTVPMNESTQVLKTSADKLAVEIDAIETAQAHEAFMRFVKWTMLILSLLGAIAFYLFRRMEFLRLQKQWRALVETWNERITNATTRYVDFYTDRDKCSRLEEATGKTRDLYASVTSSVDEIFALVQAMGVNLGKYQLIAAKATLFNTKPLVQAIAELESTFKFDTGQLNQADLFGNQTKILDVNPDQVMKDLQKKFEGTVEGWNKLKAASEVLFYTVREVFSHAKLDELFELVHQHKIPERWLRMHPLFGDDASDVKFWEELTTLRNSDPIAFLERVEKEQEAEAVLESHVHELVRAVENAHSNRIEQSPDTIGVVCDPDDDPMITFQSARQEEDRLAGLLASGDHVSEIQEQATKIVALYKKCAHQTATLASAKTGAEEAFVRMHASREKAIKIAPSAKDTVMSASKVHSNVSSAEVQLHAATDFLAEADRVLEKAMRQQSEKRFLNARITAEKALSAFDKVTDAYKQAIHICEDLDQKKRAFESQLARMDSNRQAAEQKIAGYGRSSSLTYRAPKFDSTSALDYIILQRQLDEQQALWDREARAAQHAHEAELERQRQLRAAEARRQRELQEAAEAAARAKRRRRQEAADAAEEAAAAARRSSYSHSSSSSYGSSYGGSSSSSSSWSGSDSSSSSSSWSDSSSSSSSSSTDW</sequence>
<keyword evidence="1" id="KW-0175">Coiled coil</keyword>
<evidence type="ECO:0000256" key="1">
    <source>
        <dbReference type="SAM" id="Coils"/>
    </source>
</evidence>
<evidence type="ECO:0000313" key="5">
    <source>
        <dbReference type="EMBL" id="OGL96801.1"/>
    </source>
</evidence>
<feature type="signal peptide" evidence="4">
    <location>
        <begin position="1"/>
        <end position="21"/>
    </location>
</feature>
<evidence type="ECO:0000256" key="4">
    <source>
        <dbReference type="SAM" id="SignalP"/>
    </source>
</evidence>
<feature type="compositionally biased region" description="Basic and acidic residues" evidence="2">
    <location>
        <begin position="874"/>
        <end position="896"/>
    </location>
</feature>
<keyword evidence="3" id="KW-1133">Transmembrane helix</keyword>
<reference evidence="5 6" key="1">
    <citation type="journal article" date="2016" name="Nat. Commun.">
        <title>Thousands of microbial genomes shed light on interconnected biogeochemical processes in an aquifer system.</title>
        <authorList>
            <person name="Anantharaman K."/>
            <person name="Brown C.T."/>
            <person name="Hug L.A."/>
            <person name="Sharon I."/>
            <person name="Castelle C.J."/>
            <person name="Probst A.J."/>
            <person name="Thomas B.C."/>
            <person name="Singh A."/>
            <person name="Wilkins M.J."/>
            <person name="Karaoz U."/>
            <person name="Brodie E.L."/>
            <person name="Williams K.H."/>
            <person name="Hubbard S.S."/>
            <person name="Banfield J.F."/>
        </authorList>
    </citation>
    <scope>NUCLEOTIDE SEQUENCE [LARGE SCALE GENOMIC DNA]</scope>
</reference>
<feature type="compositionally biased region" description="Low complexity" evidence="2">
    <location>
        <begin position="919"/>
        <end position="977"/>
    </location>
</feature>
<organism evidence="5 6">
    <name type="scientific">Candidatus Uhrbacteria bacterium RIFOXYB2_FULL_45_11</name>
    <dbReference type="NCBI Taxonomy" id="1802421"/>
    <lineage>
        <taxon>Bacteria</taxon>
        <taxon>Candidatus Uhriibacteriota</taxon>
    </lineage>
</organism>
<accession>A0A1F7W1Z3</accession>
<proteinExistence type="predicted"/>
<evidence type="ECO:0000256" key="2">
    <source>
        <dbReference type="SAM" id="MobiDB-lite"/>
    </source>
</evidence>
<name>A0A1F7W1Z3_9BACT</name>
<dbReference type="AlphaFoldDB" id="A0A1F7W1Z3"/>
<dbReference type="Proteomes" id="UP000177331">
    <property type="component" value="Unassembled WGS sequence"/>
</dbReference>
<feature type="transmembrane region" description="Helical" evidence="3">
    <location>
        <begin position="361"/>
        <end position="380"/>
    </location>
</feature>
<gene>
    <name evidence="5" type="ORF">A2318_04095</name>
</gene>
<feature type="coiled-coil region" evidence="1">
    <location>
        <begin position="179"/>
        <end position="231"/>
    </location>
</feature>
<dbReference type="EMBL" id="MGFD01000063">
    <property type="protein sequence ID" value="OGL96801.1"/>
    <property type="molecule type" value="Genomic_DNA"/>
</dbReference>
<feature type="coiled-coil region" evidence="1">
    <location>
        <begin position="797"/>
        <end position="824"/>
    </location>
</feature>
<keyword evidence="3" id="KW-0472">Membrane</keyword>
<feature type="region of interest" description="Disordered" evidence="2">
    <location>
        <begin position="874"/>
        <end position="977"/>
    </location>
</feature>
<evidence type="ECO:0000313" key="6">
    <source>
        <dbReference type="Proteomes" id="UP000177331"/>
    </source>
</evidence>
<keyword evidence="3" id="KW-0812">Transmembrane</keyword>
<protein>
    <recommendedName>
        <fullName evidence="7">TPM domain-containing protein</fullName>
    </recommendedName>
</protein>
<keyword evidence="4" id="KW-0732">Signal</keyword>
<comment type="caution">
    <text evidence="5">The sequence shown here is derived from an EMBL/GenBank/DDBJ whole genome shotgun (WGS) entry which is preliminary data.</text>
</comment>